<name>A0A3S1BSY8_ELYCH</name>
<evidence type="ECO:0000313" key="1">
    <source>
        <dbReference type="EMBL" id="RUS90808.1"/>
    </source>
</evidence>
<reference evidence="1 2" key="1">
    <citation type="submission" date="2019-01" db="EMBL/GenBank/DDBJ databases">
        <title>A draft genome assembly of the solar-powered sea slug Elysia chlorotica.</title>
        <authorList>
            <person name="Cai H."/>
            <person name="Li Q."/>
            <person name="Fang X."/>
            <person name="Li J."/>
            <person name="Curtis N.E."/>
            <person name="Altenburger A."/>
            <person name="Shibata T."/>
            <person name="Feng M."/>
            <person name="Maeda T."/>
            <person name="Schwartz J.A."/>
            <person name="Shigenobu S."/>
            <person name="Lundholm N."/>
            <person name="Nishiyama T."/>
            <person name="Yang H."/>
            <person name="Hasebe M."/>
            <person name="Li S."/>
            <person name="Pierce S.K."/>
            <person name="Wang J."/>
        </authorList>
    </citation>
    <scope>NUCLEOTIDE SEQUENCE [LARGE SCALE GENOMIC DNA]</scope>
    <source>
        <strain evidence="1">EC2010</strain>
        <tissue evidence="1">Whole organism of an adult</tissue>
    </source>
</reference>
<accession>A0A3S1BSY8</accession>
<dbReference type="EMBL" id="RQTK01000024">
    <property type="protein sequence ID" value="RUS90808.1"/>
    <property type="molecule type" value="Genomic_DNA"/>
</dbReference>
<feature type="non-terminal residue" evidence="1">
    <location>
        <position position="305"/>
    </location>
</feature>
<evidence type="ECO:0000313" key="2">
    <source>
        <dbReference type="Proteomes" id="UP000271974"/>
    </source>
</evidence>
<dbReference type="Proteomes" id="UP000271974">
    <property type="component" value="Unassembled WGS sequence"/>
</dbReference>
<comment type="caution">
    <text evidence="1">The sequence shown here is derived from an EMBL/GenBank/DDBJ whole genome shotgun (WGS) entry which is preliminary data.</text>
</comment>
<gene>
    <name evidence="1" type="ORF">EGW08_001427</name>
</gene>
<sequence length="305" mass="34586">MLSDNVLCGNESSSLDALHQILRSFCIDFILPWTVDRWQLFEDEDSVQSLFGFLNIAISMAENDDELMQVVPMEMFHQGLILLSHPRISKNTQDKGVDIFISIFIKYTERVKPSLQFNTEGLLSGFTSVQWYHAASLDHLTKSMHNPNERGAVLSFVYLSLLHGYSIADAKSLLKLLKYLVHACPGILSQEAYIIRSFVYILAICQANTLESAENFVFFDNGIDFISNLGHLPVDTWYTAGPAVFKWALLTTEKMAVLAKPMVEYWLVHLNHPPSQLAINFEELIDQDKAILTTMVSNINFLQCL</sequence>
<dbReference type="AlphaFoldDB" id="A0A3S1BSY8"/>
<keyword evidence="2" id="KW-1185">Reference proteome</keyword>
<protein>
    <submittedName>
        <fullName evidence="1">Uncharacterized protein</fullName>
    </submittedName>
</protein>
<organism evidence="1 2">
    <name type="scientific">Elysia chlorotica</name>
    <name type="common">Eastern emerald elysia</name>
    <name type="synonym">Sea slug</name>
    <dbReference type="NCBI Taxonomy" id="188477"/>
    <lineage>
        <taxon>Eukaryota</taxon>
        <taxon>Metazoa</taxon>
        <taxon>Spiralia</taxon>
        <taxon>Lophotrochozoa</taxon>
        <taxon>Mollusca</taxon>
        <taxon>Gastropoda</taxon>
        <taxon>Heterobranchia</taxon>
        <taxon>Euthyneura</taxon>
        <taxon>Panpulmonata</taxon>
        <taxon>Sacoglossa</taxon>
        <taxon>Placobranchoidea</taxon>
        <taxon>Plakobranchidae</taxon>
        <taxon>Elysia</taxon>
    </lineage>
</organism>
<proteinExistence type="predicted"/>